<dbReference type="GeneID" id="55973980"/>
<organism evidence="2 3">
    <name type="scientific">Geosmithia morbida</name>
    <dbReference type="NCBI Taxonomy" id="1094350"/>
    <lineage>
        <taxon>Eukaryota</taxon>
        <taxon>Fungi</taxon>
        <taxon>Dikarya</taxon>
        <taxon>Ascomycota</taxon>
        <taxon>Pezizomycotina</taxon>
        <taxon>Sordariomycetes</taxon>
        <taxon>Hypocreomycetidae</taxon>
        <taxon>Hypocreales</taxon>
        <taxon>Bionectriaceae</taxon>
        <taxon>Geosmithia</taxon>
    </lineage>
</organism>
<proteinExistence type="predicted"/>
<accession>A0A9P5D557</accession>
<feature type="region of interest" description="Disordered" evidence="1">
    <location>
        <begin position="1"/>
        <end position="28"/>
    </location>
</feature>
<gene>
    <name evidence="2" type="ORF">GMORB2_7757</name>
</gene>
<protein>
    <submittedName>
        <fullName evidence="2">Fungal Zn(2)-Cys(6) binuclear cluster domain</fullName>
    </submittedName>
</protein>
<evidence type="ECO:0000313" key="2">
    <source>
        <dbReference type="EMBL" id="KAF4122164.1"/>
    </source>
</evidence>
<evidence type="ECO:0000256" key="1">
    <source>
        <dbReference type="SAM" id="MobiDB-lite"/>
    </source>
</evidence>
<name>A0A9P5D557_9HYPO</name>
<dbReference type="OrthoDB" id="4491390at2759"/>
<dbReference type="RefSeq" id="XP_035320816.1">
    <property type="nucleotide sequence ID" value="XM_035469722.1"/>
</dbReference>
<reference evidence="2" key="1">
    <citation type="submission" date="2020-03" db="EMBL/GenBank/DDBJ databases">
        <title>Site-based positive gene gene selection in Geosmithia morbida across the United States reveals a broad range of putative effectors and factors for local host and environmental adapation.</title>
        <authorList>
            <person name="Onufrak A."/>
            <person name="Murdoch R.W."/>
            <person name="Gazis R."/>
            <person name="Huff M."/>
            <person name="Staton M."/>
            <person name="Klingeman W."/>
            <person name="Hadziabdic D."/>
        </authorList>
    </citation>
    <scope>NUCLEOTIDE SEQUENCE</scope>
    <source>
        <strain evidence="2">1262</strain>
    </source>
</reference>
<dbReference type="AlphaFoldDB" id="A0A9P5D557"/>
<evidence type="ECO:0000313" key="3">
    <source>
        <dbReference type="Proteomes" id="UP000749293"/>
    </source>
</evidence>
<dbReference type="Proteomes" id="UP000749293">
    <property type="component" value="Unassembled WGS sequence"/>
</dbReference>
<sequence>MSAMCTGRPAMWRLPTTRHDDWDSPPVTSAKPGLYTSVSPLASLAGSSVPSPATLSRSPFLSQSVALRLQGQRIWPETDRHSLIIRLSELCDEILETENSASGAGQTDEGLVSSQHLSAETVQLVSNLCVFIQAWSHGRSVPGETAADTSAEAAPPSDSVDMVHRRLVALANLNQAIETANPFAFLGIAAFAVFEVCDTASFGDWPCHVHGARGLLDRHGCRTSDDILRLSASVPGLLGILARLVWYDISSCVLRNSRSTGNTKRHTKDEERCNLIFDDWHIEAVIDNDLLHIIGCPARAMDMYVDASKADSRDRQLTRNCLRAMEQLLQVKTEVGPRGSAHASTEDSMPSIWGDLHRCGAALAVLGRVAADEDVPAADLAATIAAVEDKLCELLAAAPHSSRFYIHMAVPAYLAGMHASTPNHCHVVRQYWLNCRRAGISRYSGGLLRCEEHWRQIGLLGAGQDKNRYA</sequence>
<dbReference type="EMBL" id="JAANYQ010000010">
    <property type="protein sequence ID" value="KAF4122164.1"/>
    <property type="molecule type" value="Genomic_DNA"/>
</dbReference>
<keyword evidence="3" id="KW-1185">Reference proteome</keyword>
<comment type="caution">
    <text evidence="2">The sequence shown here is derived from an EMBL/GenBank/DDBJ whole genome shotgun (WGS) entry which is preliminary data.</text>
</comment>